<feature type="compositionally biased region" description="Polar residues" evidence="3">
    <location>
        <begin position="95"/>
        <end position="106"/>
    </location>
</feature>
<dbReference type="PANTHER" id="PTHR12214:SF0">
    <property type="entry name" value="LD29489P"/>
    <property type="match status" value="1"/>
</dbReference>
<feature type="compositionally biased region" description="Acidic residues" evidence="3">
    <location>
        <begin position="269"/>
        <end position="279"/>
    </location>
</feature>
<evidence type="ECO:0000313" key="4">
    <source>
        <dbReference type="EMBL" id="CAF9931142.1"/>
    </source>
</evidence>
<feature type="compositionally biased region" description="Polar residues" evidence="3">
    <location>
        <begin position="77"/>
        <end position="87"/>
    </location>
</feature>
<keyword evidence="2" id="KW-0539">Nucleus</keyword>
<evidence type="ECO:0000313" key="5">
    <source>
        <dbReference type="Proteomes" id="UP000664521"/>
    </source>
</evidence>
<organism evidence="4 5">
    <name type="scientific">Heterodermia speciosa</name>
    <dbReference type="NCBI Taxonomy" id="116794"/>
    <lineage>
        <taxon>Eukaryota</taxon>
        <taxon>Fungi</taxon>
        <taxon>Dikarya</taxon>
        <taxon>Ascomycota</taxon>
        <taxon>Pezizomycotina</taxon>
        <taxon>Lecanoromycetes</taxon>
        <taxon>OSLEUM clade</taxon>
        <taxon>Lecanoromycetidae</taxon>
        <taxon>Caliciales</taxon>
        <taxon>Physciaceae</taxon>
        <taxon>Heterodermia</taxon>
    </lineage>
</organism>
<accession>A0A8H3FY16</accession>
<feature type="region of interest" description="Disordered" evidence="3">
    <location>
        <begin position="183"/>
        <end position="327"/>
    </location>
</feature>
<sequence length="421" mass="46627">MAPPASFAARRKVRKVGQDEDGESGHTPNVSNSDKEPTPNVIRPRLPKHKSRSSLRTSITPGGTSMLEEDNDADGSTVFTPKKSNLSRIAISKNAARNSLPPNSIRQIDEQRPSYTTTALNELKYSTPSTPKDLTPPTSAQTLDLVAAKFGTDLALRTDDGLIPTSAEIEEKKARRKRLAQENEYLSLHADNPSDEEEGHEDRLEKRNKYGESRLVPEDEDLAEGFDDFVTDGRVALGRKAEREQRRKRKEDIASLIAEAEGRSGAGSEAEEDGSDDSEMERRRAYEAAQTKKGMEGLRRRGEEEQEQGDRERRARTPPRITPLPGLAGVVEGFRERVGVLRRRKEGRVRRLEEVRREKVEIGVREGEIQRLLKEAGEVYERLGVEAGGGLRVLENGGGGGIERGLETLGTTADNSRVEGM</sequence>
<dbReference type="GO" id="GO:0003677">
    <property type="term" value="F:DNA binding"/>
    <property type="evidence" value="ECO:0007669"/>
    <property type="project" value="InterPro"/>
</dbReference>
<dbReference type="OrthoDB" id="429427at2759"/>
<feature type="compositionally biased region" description="Basic and acidic residues" evidence="3">
    <location>
        <begin position="293"/>
        <end position="315"/>
    </location>
</feature>
<dbReference type="AlphaFoldDB" id="A0A8H3FY16"/>
<dbReference type="GO" id="GO:0000390">
    <property type="term" value="P:spliceosomal complex disassembly"/>
    <property type="evidence" value="ECO:0007669"/>
    <property type="project" value="InterPro"/>
</dbReference>
<comment type="caution">
    <text evidence="4">The sequence shown here is derived from an EMBL/GenBank/DDBJ whole genome shotgun (WGS) entry which is preliminary data.</text>
</comment>
<dbReference type="GO" id="GO:0071008">
    <property type="term" value="C:U2-type post-mRNA release spliceosomal complex"/>
    <property type="evidence" value="ECO:0007669"/>
    <property type="project" value="InterPro"/>
</dbReference>
<dbReference type="Proteomes" id="UP000664521">
    <property type="component" value="Unassembled WGS sequence"/>
</dbReference>
<feature type="compositionally biased region" description="Polar residues" evidence="3">
    <location>
        <begin position="54"/>
        <end position="63"/>
    </location>
</feature>
<feature type="region of interest" description="Disordered" evidence="3">
    <location>
        <begin position="396"/>
        <end position="421"/>
    </location>
</feature>
<feature type="region of interest" description="Disordered" evidence="3">
    <location>
        <begin position="1"/>
        <end position="115"/>
    </location>
</feature>
<name>A0A8H3FY16_9LECA</name>
<feature type="compositionally biased region" description="Basic and acidic residues" evidence="3">
    <location>
        <begin position="239"/>
        <end position="253"/>
    </location>
</feature>
<feature type="compositionally biased region" description="Basic and acidic residues" evidence="3">
    <location>
        <begin position="200"/>
        <end position="217"/>
    </location>
</feature>
<proteinExistence type="predicted"/>
<dbReference type="EMBL" id="CAJPDS010000058">
    <property type="protein sequence ID" value="CAF9931142.1"/>
    <property type="molecule type" value="Genomic_DNA"/>
</dbReference>
<protein>
    <submittedName>
        <fullName evidence="4">Uncharacterized protein</fullName>
    </submittedName>
</protein>
<dbReference type="Pfam" id="PF15458">
    <property type="entry name" value="NTR2"/>
    <property type="match status" value="1"/>
</dbReference>
<reference evidence="4" key="1">
    <citation type="submission" date="2021-03" db="EMBL/GenBank/DDBJ databases">
        <authorList>
            <person name="Tagirdzhanova G."/>
        </authorList>
    </citation>
    <scope>NUCLEOTIDE SEQUENCE</scope>
</reference>
<gene>
    <name evidence="4" type="ORF">HETSPECPRED_007809</name>
</gene>
<dbReference type="PANTHER" id="PTHR12214">
    <property type="entry name" value="GC-RICH SEQUENCE DNA-BINDING FACTOR"/>
    <property type="match status" value="1"/>
</dbReference>
<dbReference type="InterPro" id="IPR012890">
    <property type="entry name" value="GCFC2-like"/>
</dbReference>
<feature type="compositionally biased region" description="Acidic residues" evidence="3">
    <location>
        <begin position="218"/>
        <end position="230"/>
    </location>
</feature>
<comment type="subcellular location">
    <subcellularLocation>
        <location evidence="1">Nucleus</location>
    </subcellularLocation>
</comment>
<keyword evidence="5" id="KW-1185">Reference proteome</keyword>
<evidence type="ECO:0000256" key="2">
    <source>
        <dbReference type="ARBA" id="ARBA00023242"/>
    </source>
</evidence>
<dbReference type="InterPro" id="IPR028211">
    <property type="entry name" value="Ntr2"/>
</dbReference>
<evidence type="ECO:0000256" key="1">
    <source>
        <dbReference type="ARBA" id="ARBA00004123"/>
    </source>
</evidence>
<evidence type="ECO:0000256" key="3">
    <source>
        <dbReference type="SAM" id="MobiDB-lite"/>
    </source>
</evidence>